<protein>
    <submittedName>
        <fullName evidence="2">Uncharacterized protein</fullName>
    </submittedName>
</protein>
<proteinExistence type="predicted"/>
<dbReference type="EMBL" id="MTYJ01000172">
    <property type="protein sequence ID" value="OQV11416.1"/>
    <property type="molecule type" value="Genomic_DNA"/>
</dbReference>
<evidence type="ECO:0000313" key="2">
    <source>
        <dbReference type="EMBL" id="OQV11416.1"/>
    </source>
</evidence>
<keyword evidence="1" id="KW-1133">Transmembrane helix</keyword>
<dbReference type="AlphaFoldDB" id="A0A1W0W883"/>
<feature type="transmembrane region" description="Helical" evidence="1">
    <location>
        <begin position="6"/>
        <end position="23"/>
    </location>
</feature>
<gene>
    <name evidence="2" type="ORF">BV898_14293</name>
</gene>
<reference evidence="3" key="1">
    <citation type="submission" date="2017-01" db="EMBL/GenBank/DDBJ databases">
        <title>Comparative genomics of anhydrobiosis in the tardigrade Hypsibius dujardini.</title>
        <authorList>
            <person name="Yoshida Y."/>
            <person name="Koutsovoulos G."/>
            <person name="Laetsch D."/>
            <person name="Stevens L."/>
            <person name="Kumar S."/>
            <person name="Horikawa D."/>
            <person name="Ishino K."/>
            <person name="Komine S."/>
            <person name="Tomita M."/>
            <person name="Blaxter M."/>
            <person name="Arakawa K."/>
        </authorList>
    </citation>
    <scope>NUCLEOTIDE SEQUENCE [LARGE SCALE GENOMIC DNA]</scope>
    <source>
        <strain evidence="3">Z151</strain>
    </source>
</reference>
<accession>A0A1W0W883</accession>
<keyword evidence="1" id="KW-0472">Membrane</keyword>
<keyword evidence="1" id="KW-0812">Transmembrane</keyword>
<evidence type="ECO:0000313" key="3">
    <source>
        <dbReference type="Proteomes" id="UP000192578"/>
    </source>
</evidence>
<dbReference type="Proteomes" id="UP000192578">
    <property type="component" value="Unassembled WGS sequence"/>
</dbReference>
<comment type="caution">
    <text evidence="2">The sequence shown here is derived from an EMBL/GenBank/DDBJ whole genome shotgun (WGS) entry which is preliminary data.</text>
</comment>
<evidence type="ECO:0000256" key="1">
    <source>
        <dbReference type="SAM" id="Phobius"/>
    </source>
</evidence>
<keyword evidence="3" id="KW-1185">Reference proteome</keyword>
<name>A0A1W0W883_HYPEX</name>
<organism evidence="2 3">
    <name type="scientific">Hypsibius exemplaris</name>
    <name type="common">Freshwater tardigrade</name>
    <dbReference type="NCBI Taxonomy" id="2072580"/>
    <lineage>
        <taxon>Eukaryota</taxon>
        <taxon>Metazoa</taxon>
        <taxon>Ecdysozoa</taxon>
        <taxon>Tardigrada</taxon>
        <taxon>Eutardigrada</taxon>
        <taxon>Parachela</taxon>
        <taxon>Hypsibioidea</taxon>
        <taxon>Hypsibiidae</taxon>
        <taxon>Hypsibius</taxon>
    </lineage>
</organism>
<sequence>MPTLLYLYTPFVYLILPTVYHPFRNIAWRIFCSCKLNLDAAGLHRRSCREANAVVGQVGVHLVHHVHVHDGAAQDHEMVALLAVMLLTLRSLMTSQELPATRKS</sequence>